<comment type="caution">
    <text evidence="1">The sequence shown here is derived from an EMBL/GenBank/DDBJ whole genome shotgun (WGS) entry which is preliminary data.</text>
</comment>
<dbReference type="EMBL" id="CM056820">
    <property type="protein sequence ID" value="KAJ8615973.1"/>
    <property type="molecule type" value="Genomic_DNA"/>
</dbReference>
<keyword evidence="2" id="KW-1185">Reference proteome</keyword>
<proteinExistence type="predicted"/>
<accession>A0ACC2K4X3</accession>
<gene>
    <name evidence="1" type="ORF">MRB53_035345</name>
</gene>
<sequence length="78" mass="9029">MYPPKSFIISFLCFSFITYCLSLSLSSNKQHPSLSNLNLPLPKSQPLKQQIYHLNNIIHIHYTIYRLKFGQILAGFCP</sequence>
<organism evidence="1 2">
    <name type="scientific">Persea americana</name>
    <name type="common">Avocado</name>
    <dbReference type="NCBI Taxonomy" id="3435"/>
    <lineage>
        <taxon>Eukaryota</taxon>
        <taxon>Viridiplantae</taxon>
        <taxon>Streptophyta</taxon>
        <taxon>Embryophyta</taxon>
        <taxon>Tracheophyta</taxon>
        <taxon>Spermatophyta</taxon>
        <taxon>Magnoliopsida</taxon>
        <taxon>Magnoliidae</taxon>
        <taxon>Laurales</taxon>
        <taxon>Lauraceae</taxon>
        <taxon>Persea</taxon>
    </lineage>
</organism>
<protein>
    <submittedName>
        <fullName evidence="1">Uncharacterized protein</fullName>
    </submittedName>
</protein>
<reference evidence="1 2" key="1">
    <citation type="journal article" date="2022" name="Hortic Res">
        <title>A haplotype resolved chromosomal level avocado genome allows analysis of novel avocado genes.</title>
        <authorList>
            <person name="Nath O."/>
            <person name="Fletcher S.J."/>
            <person name="Hayward A."/>
            <person name="Shaw L.M."/>
            <person name="Masouleh A.K."/>
            <person name="Furtado A."/>
            <person name="Henry R.J."/>
            <person name="Mitter N."/>
        </authorList>
    </citation>
    <scope>NUCLEOTIDE SEQUENCE [LARGE SCALE GENOMIC DNA]</scope>
    <source>
        <strain evidence="2">cv. Hass</strain>
    </source>
</reference>
<dbReference type="Proteomes" id="UP001234297">
    <property type="component" value="Chromosome 12"/>
</dbReference>
<evidence type="ECO:0000313" key="1">
    <source>
        <dbReference type="EMBL" id="KAJ8615973.1"/>
    </source>
</evidence>
<evidence type="ECO:0000313" key="2">
    <source>
        <dbReference type="Proteomes" id="UP001234297"/>
    </source>
</evidence>
<name>A0ACC2K4X3_PERAE</name>